<dbReference type="Proteomes" id="UP001626550">
    <property type="component" value="Unassembled WGS sequence"/>
</dbReference>
<gene>
    <name evidence="1" type="ORF">Ciccas_003718</name>
</gene>
<dbReference type="AlphaFoldDB" id="A0ABD2QDK2"/>
<name>A0ABD2QDK2_9PLAT</name>
<sequence>MEEAQKPRTSMYSNFRGGPIGYGDPECRVMGDTERGTIFSKFVQERMFTDLCLREWSSWRRCLRRHNQSWIPSFYCRDLYNKVEECQVSFLNTPEKLKKIEDEYLDKRSEYRRTGVGHLYMEKQMVKRFSTPEADEAVRQRFEDPE</sequence>
<dbReference type="EMBL" id="JBJKFK010000353">
    <property type="protein sequence ID" value="KAL3317628.1"/>
    <property type="molecule type" value="Genomic_DNA"/>
</dbReference>
<accession>A0ABD2QDK2</accession>
<evidence type="ECO:0008006" key="3">
    <source>
        <dbReference type="Google" id="ProtNLM"/>
    </source>
</evidence>
<proteinExistence type="predicted"/>
<keyword evidence="2" id="KW-1185">Reference proteome</keyword>
<reference evidence="1 2" key="1">
    <citation type="submission" date="2024-11" db="EMBL/GenBank/DDBJ databases">
        <title>Adaptive evolution of stress response genes in parasites aligns with host niche diversity.</title>
        <authorList>
            <person name="Hahn C."/>
            <person name="Resl P."/>
        </authorList>
    </citation>
    <scope>NUCLEOTIDE SEQUENCE [LARGE SCALE GENOMIC DNA]</scope>
    <source>
        <strain evidence="1">EGGRZ-B1_66</strain>
        <tissue evidence="1">Body</tissue>
    </source>
</reference>
<evidence type="ECO:0000313" key="2">
    <source>
        <dbReference type="Proteomes" id="UP001626550"/>
    </source>
</evidence>
<comment type="caution">
    <text evidence="1">The sequence shown here is derived from an EMBL/GenBank/DDBJ whole genome shotgun (WGS) entry which is preliminary data.</text>
</comment>
<organism evidence="1 2">
    <name type="scientific">Cichlidogyrus casuarinus</name>
    <dbReference type="NCBI Taxonomy" id="1844966"/>
    <lineage>
        <taxon>Eukaryota</taxon>
        <taxon>Metazoa</taxon>
        <taxon>Spiralia</taxon>
        <taxon>Lophotrochozoa</taxon>
        <taxon>Platyhelminthes</taxon>
        <taxon>Monogenea</taxon>
        <taxon>Monopisthocotylea</taxon>
        <taxon>Dactylogyridea</taxon>
        <taxon>Ancyrocephalidae</taxon>
        <taxon>Cichlidogyrus</taxon>
    </lineage>
</organism>
<protein>
    <recommendedName>
        <fullName evidence="3">COX assembly mitochondrial protein</fullName>
    </recommendedName>
</protein>
<evidence type="ECO:0000313" key="1">
    <source>
        <dbReference type="EMBL" id="KAL3317628.1"/>
    </source>
</evidence>